<dbReference type="Proteomes" id="UP000002599">
    <property type="component" value="Segment"/>
</dbReference>
<dbReference type="KEGG" id="vg:7256719"/>
<proteinExistence type="predicted"/>
<dbReference type="RefSeq" id="YP_002456105.1">
    <property type="nucleotide sequence ID" value="NC_011811.1"/>
</dbReference>
<evidence type="ECO:0000313" key="1">
    <source>
        <dbReference type="EMBL" id="ACH88995.1"/>
    </source>
</evidence>
<organism evidence="1 2">
    <name type="scientific">Erwinia phage phiEa21-4</name>
    <dbReference type="NCBI Taxonomy" id="557393"/>
    <lineage>
        <taxon>Viruses</taxon>
        <taxon>Duplodnaviria</taxon>
        <taxon>Heunggongvirae</taxon>
        <taxon>Uroviricota</taxon>
        <taxon>Caudoviricetes</taxon>
        <taxon>Andersonviridae</taxon>
        <taxon>Ounavirinae</taxon>
        <taxon>Kolesnikvirus</taxon>
        <taxon>Kolesnikvirus Ea214</taxon>
    </lineage>
</organism>
<evidence type="ECO:0000313" key="2">
    <source>
        <dbReference type="Proteomes" id="UP000002599"/>
    </source>
</evidence>
<accession>B8QTY0</accession>
<keyword evidence="2" id="KW-1185">Reference proteome</keyword>
<name>B8QTY0_9CAUD</name>
<sequence>MSFTNYWILSSIKMSQEMKEKALTSLTDNIKIHLLDAIQDINTGKVSDGLKTLVELHSLMVAIEPAIVKMEENMARLGEIASKRKL</sequence>
<gene>
    <name evidence="1" type="primary">82</name>
</gene>
<reference evidence="1 2" key="1">
    <citation type="journal article" date="2009" name="Appl. Environ. Microbiol.">
        <title>Complete genome of the broad-host-range Erwinia amylovora phage phiEa21-4 and its relationship to Salmonella phage felix O1.</title>
        <authorList>
            <person name="Lehman S.M."/>
            <person name="Kropinski A.M."/>
            <person name="Castle A.J."/>
            <person name="Svircev A.M."/>
        </authorList>
    </citation>
    <scope>NUCLEOTIDE SEQUENCE [LARGE SCALE GENOMIC DNA]</scope>
</reference>
<dbReference type="OrthoDB" id="35805at10239"/>
<protein>
    <submittedName>
        <fullName evidence="1">Hypothetical phage protein</fullName>
    </submittedName>
</protein>
<dbReference type="EMBL" id="EU710883">
    <property type="protein sequence ID" value="ACH88995.1"/>
    <property type="molecule type" value="Genomic_DNA"/>
</dbReference>